<proteinExistence type="predicted"/>
<dbReference type="SUPFAM" id="SSF82199">
    <property type="entry name" value="SET domain"/>
    <property type="match status" value="1"/>
</dbReference>
<feature type="domain" description="MYND-type" evidence="6">
    <location>
        <begin position="252"/>
        <end position="288"/>
    </location>
</feature>
<feature type="region of interest" description="Disordered" evidence="5">
    <location>
        <begin position="46"/>
        <end position="65"/>
    </location>
</feature>
<keyword evidence="1" id="KW-0479">Metal-binding</keyword>
<evidence type="ECO:0000256" key="4">
    <source>
        <dbReference type="PROSITE-ProRule" id="PRU00134"/>
    </source>
</evidence>
<dbReference type="EMBL" id="CAXLJM020000026">
    <property type="protein sequence ID" value="CAL8094151.1"/>
    <property type="molecule type" value="Genomic_DNA"/>
</dbReference>
<dbReference type="PROSITE" id="PS50865">
    <property type="entry name" value="ZF_MYND_2"/>
    <property type="match status" value="1"/>
</dbReference>
<dbReference type="InterPro" id="IPR053010">
    <property type="entry name" value="SET_SmydA-8"/>
</dbReference>
<dbReference type="SUPFAM" id="SSF144232">
    <property type="entry name" value="HIT/MYND zinc finger-like"/>
    <property type="match status" value="1"/>
</dbReference>
<gene>
    <name evidence="7" type="ORF">ODALV1_LOCUS8709</name>
</gene>
<dbReference type="Gene3D" id="6.10.140.2220">
    <property type="match status" value="2"/>
</dbReference>
<feature type="compositionally biased region" description="Low complexity" evidence="5">
    <location>
        <begin position="195"/>
        <end position="212"/>
    </location>
</feature>
<sequence>MADSDSEGTGGRANLNQGLSNLSLQNLDGNDTDDVERESDLIVQREEGLGGPRSSSDNNALHSQSAAAEVRVEAVNDSLIDIEIEHVDEDSFVSPFAHQGRLTSRPPPANLVEPLPNDGDNTNSSNRLRVNGNRLHFDNSSSDDDVLDVDDSRYIGSEYVTLSSDSDSDHDSFESPLTRKLIIALRERKQRDLLESGSQEPGPSSTSTSTLPMNPDSDLYLYRYKDKCLPIKKMKMESDTKKLQRPSYLDLCQKCSQPGNYVCKGCLRVAYCCEEHQHDDWDSHRSSCLHFGLELSPYALYRGPFRIYPENGKSCTSIGSSQKYTMKAKTTIPEKNQTILEEKPFLVCPWPRNKIRQTEQGPTKGLVIRNLSCFGCGKVTGFSSVRCTECDLFLCSDNCPYLECHRDYECKLIQQQIETGKTAKSNDPRLNLMNMFTNDEYREWIYIDVMILRLLKKLSDMQNSMSPEKFQYEWAALNIVWKGCCDMIGTTRRALVSTNLTSFLKFSFKATDGNFDLVWKLFCIVDTNSFVFELPFQRFNVLCTVLGTASHSCIPNSVAFLKQSDMENIDVNQPETHPHDLTIILKSGQPIASGEAITFPYVPLILGTEDRRNALYNKYLFFCTCARCMDPTELGIYTTHVRCLACSNGVLIPTKESVSVMSMDAYTQKRSNWECRLPNSSGKVGCRRPSPIIAHLDLVDKLKTMEANTLRYLVNPTKVKAYLSLRPDNMTCFNSVMLKVCEDILRGTYYPLPDVLADDLKDFSDDALLCIVLARNIYRDFMKKIYPGFNFEG</sequence>
<dbReference type="CDD" id="cd20071">
    <property type="entry name" value="SET_SMYD"/>
    <property type="match status" value="1"/>
</dbReference>
<evidence type="ECO:0000313" key="8">
    <source>
        <dbReference type="Proteomes" id="UP001642540"/>
    </source>
</evidence>
<keyword evidence="8" id="KW-1185">Reference proteome</keyword>
<dbReference type="PANTHER" id="PTHR46455">
    <property type="entry name" value="SET AND MYND DOMAIN CONTAINING, ARTHROPOD-SPECIFIC, MEMBER 4, ISOFORM A"/>
    <property type="match status" value="1"/>
</dbReference>
<feature type="compositionally biased region" description="Polar residues" evidence="5">
    <location>
        <begin position="119"/>
        <end position="128"/>
    </location>
</feature>
<organism evidence="7 8">
    <name type="scientific">Orchesella dallaii</name>
    <dbReference type="NCBI Taxonomy" id="48710"/>
    <lineage>
        <taxon>Eukaryota</taxon>
        <taxon>Metazoa</taxon>
        <taxon>Ecdysozoa</taxon>
        <taxon>Arthropoda</taxon>
        <taxon>Hexapoda</taxon>
        <taxon>Collembola</taxon>
        <taxon>Entomobryomorpha</taxon>
        <taxon>Entomobryoidea</taxon>
        <taxon>Orchesellidae</taxon>
        <taxon>Orchesellinae</taxon>
        <taxon>Orchesella</taxon>
    </lineage>
</organism>
<keyword evidence="3" id="KW-0862">Zinc</keyword>
<dbReference type="Proteomes" id="UP001642540">
    <property type="component" value="Unassembled WGS sequence"/>
</dbReference>
<feature type="region of interest" description="Disordered" evidence="5">
    <location>
        <begin position="99"/>
        <end position="148"/>
    </location>
</feature>
<feature type="compositionally biased region" description="Polar residues" evidence="5">
    <location>
        <begin position="53"/>
        <end position="65"/>
    </location>
</feature>
<accession>A0ABP1Q947</accession>
<feature type="region of interest" description="Disordered" evidence="5">
    <location>
        <begin position="1"/>
        <end position="36"/>
    </location>
</feature>
<evidence type="ECO:0000256" key="1">
    <source>
        <dbReference type="ARBA" id="ARBA00022723"/>
    </source>
</evidence>
<protein>
    <recommendedName>
        <fullName evidence="6">MYND-type domain-containing protein</fullName>
    </recommendedName>
</protein>
<evidence type="ECO:0000256" key="2">
    <source>
        <dbReference type="ARBA" id="ARBA00022771"/>
    </source>
</evidence>
<evidence type="ECO:0000259" key="6">
    <source>
        <dbReference type="PROSITE" id="PS50865"/>
    </source>
</evidence>
<evidence type="ECO:0000256" key="5">
    <source>
        <dbReference type="SAM" id="MobiDB-lite"/>
    </source>
</evidence>
<dbReference type="InterPro" id="IPR046341">
    <property type="entry name" value="SET_dom_sf"/>
</dbReference>
<dbReference type="PANTHER" id="PTHR46455:SF5">
    <property type="entry name" value="SET AND MYND DOMAIN CONTAINING, ARTHROPOD-SPECIFIC, MEMBER 4, ISOFORM A"/>
    <property type="match status" value="1"/>
</dbReference>
<dbReference type="Gene3D" id="1.10.220.160">
    <property type="match status" value="1"/>
</dbReference>
<evidence type="ECO:0000256" key="3">
    <source>
        <dbReference type="ARBA" id="ARBA00022833"/>
    </source>
</evidence>
<comment type="caution">
    <text evidence="7">The sequence shown here is derived from an EMBL/GenBank/DDBJ whole genome shotgun (WGS) entry which is preliminary data.</text>
</comment>
<reference evidence="7 8" key="1">
    <citation type="submission" date="2024-08" db="EMBL/GenBank/DDBJ databases">
        <authorList>
            <person name="Cucini C."/>
            <person name="Frati F."/>
        </authorList>
    </citation>
    <scope>NUCLEOTIDE SEQUENCE [LARGE SCALE GENOMIC DNA]</scope>
</reference>
<keyword evidence="2 4" id="KW-0863">Zinc-finger</keyword>
<dbReference type="PROSITE" id="PS01360">
    <property type="entry name" value="ZF_MYND_1"/>
    <property type="match status" value="1"/>
</dbReference>
<dbReference type="InterPro" id="IPR002893">
    <property type="entry name" value="Znf_MYND"/>
</dbReference>
<dbReference type="Gene3D" id="2.170.270.10">
    <property type="entry name" value="SET domain"/>
    <property type="match status" value="1"/>
</dbReference>
<name>A0ABP1Q947_9HEXA</name>
<feature type="region of interest" description="Disordered" evidence="5">
    <location>
        <begin position="193"/>
        <end position="214"/>
    </location>
</feature>
<feature type="compositionally biased region" description="Low complexity" evidence="5">
    <location>
        <begin position="14"/>
        <end position="29"/>
    </location>
</feature>
<evidence type="ECO:0000313" key="7">
    <source>
        <dbReference type="EMBL" id="CAL8094151.1"/>
    </source>
</evidence>
<dbReference type="Pfam" id="PF01753">
    <property type="entry name" value="zf-MYND"/>
    <property type="match status" value="1"/>
</dbReference>